<accession>A0ACB9YAJ1</accession>
<gene>
    <name evidence="1" type="ORF">MKS88_002592</name>
</gene>
<evidence type="ECO:0000313" key="2">
    <source>
        <dbReference type="Proteomes" id="UP001056978"/>
    </source>
</evidence>
<name>A0ACB9YAJ1_PLABR</name>
<protein>
    <submittedName>
        <fullName evidence="1">Uncharacterized protein</fullName>
    </submittedName>
</protein>
<dbReference type="EMBL" id="CM043776">
    <property type="protein sequence ID" value="KAI4839076.1"/>
    <property type="molecule type" value="Genomic_DNA"/>
</dbReference>
<comment type="caution">
    <text evidence="1">The sequence shown here is derived from an EMBL/GenBank/DDBJ whole genome shotgun (WGS) entry which is preliminary data.</text>
</comment>
<organism evidence="1 2">
    <name type="scientific">Plasmodium brasilianum</name>
    <dbReference type="NCBI Taxonomy" id="5824"/>
    <lineage>
        <taxon>Eukaryota</taxon>
        <taxon>Sar</taxon>
        <taxon>Alveolata</taxon>
        <taxon>Apicomplexa</taxon>
        <taxon>Aconoidasida</taxon>
        <taxon>Haemosporida</taxon>
        <taxon>Plasmodiidae</taxon>
        <taxon>Plasmodium</taxon>
        <taxon>Plasmodium (Plasmodium)</taxon>
    </lineage>
</organism>
<dbReference type="Proteomes" id="UP001056978">
    <property type="component" value="Chromosome 8"/>
</dbReference>
<proteinExistence type="predicted"/>
<evidence type="ECO:0000313" key="1">
    <source>
        <dbReference type="EMBL" id="KAI4839076.1"/>
    </source>
</evidence>
<reference evidence="1" key="1">
    <citation type="submission" date="2022-06" db="EMBL/GenBank/DDBJ databases">
        <title>The First Complete Genome of the Simian Malaria Parasite Plasmodium brasilianum.</title>
        <authorList>
            <person name="Bajic M."/>
            <person name="Ravishankar S."/>
        </authorList>
    </citation>
    <scope>NUCLEOTIDE SEQUENCE</scope>
    <source>
        <strain evidence="1">Bolivian I</strain>
    </source>
</reference>
<sequence length="252" mass="30193">MEQKKKMLFLINISIFVFLPWVCLLYSDMLTCNHLLVGDYKLYKKLHTRTYRLLTKCKHKRYSNIAELKQEIPNNTVGEKKNIFINEKVNKGKKKHSNERSLNNVGIYEQTRKYKTSVHSRTKINFEKRVLDKLYYKNTVRFTVNADFKFLKYTITRKLRMMCAVYIFYIILGIAIYALIHSNMMPCSKSFIFNLLWCNVATIAYAMSLLIVIPSLYYIYRKIAKYIKLIYKKSEMHNTDYPYPRKVVFKKN</sequence>
<keyword evidence="2" id="KW-1185">Reference proteome</keyword>